<organism evidence="2 3">
    <name type="scientific">Convivina intestini</name>
    <dbReference type="NCBI Taxonomy" id="1505726"/>
    <lineage>
        <taxon>Bacteria</taxon>
        <taxon>Bacillati</taxon>
        <taxon>Bacillota</taxon>
        <taxon>Bacilli</taxon>
        <taxon>Lactobacillales</taxon>
        <taxon>Lactobacillaceae</taxon>
        <taxon>Convivina</taxon>
    </lineage>
</organism>
<reference evidence="2 3" key="1">
    <citation type="submission" date="2018-04" db="EMBL/GenBank/DDBJ databases">
        <title>Genomic Encyclopedia of Type Strains, Phase IV (KMG-IV): sequencing the most valuable type-strain genomes for metagenomic binning, comparative biology and taxonomic classification.</title>
        <authorList>
            <person name="Goeker M."/>
        </authorList>
    </citation>
    <scope>NUCLEOTIDE SEQUENCE [LARGE SCALE GENOMIC DNA]</scope>
    <source>
        <strain evidence="2 3">DSM 28795</strain>
    </source>
</reference>
<name>A0A2U1DFR5_9LACO</name>
<dbReference type="NCBIfam" id="TIGR04387">
    <property type="entry name" value="capsid_maj_N4"/>
    <property type="match status" value="1"/>
</dbReference>
<evidence type="ECO:0000313" key="2">
    <source>
        <dbReference type="EMBL" id="PVY86515.1"/>
    </source>
</evidence>
<comment type="caution">
    <text evidence="2">The sequence shown here is derived from an EMBL/GenBank/DDBJ whole genome shotgun (WGS) entry which is preliminary data.</text>
</comment>
<dbReference type="EMBL" id="QEKT01000001">
    <property type="protein sequence ID" value="PVY86515.1"/>
    <property type="molecule type" value="Genomic_DNA"/>
</dbReference>
<keyword evidence="3" id="KW-1185">Reference proteome</keyword>
<dbReference type="SUPFAM" id="SSF56563">
    <property type="entry name" value="Major capsid protein gp5"/>
    <property type="match status" value="1"/>
</dbReference>
<dbReference type="Pfam" id="PF25209">
    <property type="entry name" value="Phage_capsid_4"/>
    <property type="match status" value="1"/>
</dbReference>
<sequence>MADDVTQVSEMIDPQVLADMISAELPKAVKFSTLSPMDTTLQGRPGDTVTVPRWKYIGDAKDVEEGAAIDYSKLTSSTDTFTIKKVGTGVKLTDESVLVGYGDPIGQAQKQITMAMASKIDNDIVATASKARLSLGSVDFTKLDFIDQIEDAFIDDTSEQNVETDDTAKGVIFINPKDANTVRKAAALNWERQTDLGDSMLTSGVFGGVLGWQFQRSRKIPVGSAIVAKPGAMKTYLKRNVNSETGRDMDHKLTKFNADAIYGVAIYDDTKLLVIKPFNYADGTYIEQNTKNVPDDSTKSANKRKSSTQAPAQAPVTGDNTGK</sequence>
<dbReference type="RefSeq" id="WP_089940075.1">
    <property type="nucleotide sequence ID" value="NZ_CAKOEX010000015.1"/>
</dbReference>
<dbReference type="AlphaFoldDB" id="A0A2U1DFR5"/>
<protein>
    <submittedName>
        <fullName evidence="2">N4-gp56 family major capsid protein</fullName>
    </submittedName>
</protein>
<accession>A0A2U1DFR5</accession>
<dbReference type="Proteomes" id="UP000245433">
    <property type="component" value="Unassembled WGS sequence"/>
</dbReference>
<dbReference type="OrthoDB" id="2065410at2"/>
<feature type="region of interest" description="Disordered" evidence="1">
    <location>
        <begin position="288"/>
        <end position="323"/>
    </location>
</feature>
<gene>
    <name evidence="2" type="ORF">C7384_101435</name>
</gene>
<evidence type="ECO:0000313" key="3">
    <source>
        <dbReference type="Proteomes" id="UP000245433"/>
    </source>
</evidence>
<proteinExistence type="predicted"/>
<evidence type="ECO:0000256" key="1">
    <source>
        <dbReference type="SAM" id="MobiDB-lite"/>
    </source>
</evidence>